<protein>
    <submittedName>
        <fullName evidence="1">Putative HicB family RNase H-like nuclease</fullName>
    </submittedName>
</protein>
<dbReference type="AlphaFoldDB" id="A0A4Q7VAA2"/>
<proteinExistence type="predicted"/>
<dbReference type="Proteomes" id="UP000293398">
    <property type="component" value="Unassembled WGS sequence"/>
</dbReference>
<dbReference type="InterPro" id="IPR008651">
    <property type="entry name" value="Uncharacterised_HicB"/>
</dbReference>
<sequence length="111" mass="12125">MNNILNIDGYKAVISFDPETEMFRGEFVDLNGGADFYATDVATLKEEAKTSLRIFLEECERRGIEPKKQFSGKFVLRVSPETHQAAALAAQASGVSLNQWAANVIAEAAAI</sequence>
<reference evidence="1 2" key="1">
    <citation type="submission" date="2019-02" db="EMBL/GenBank/DDBJ databases">
        <title>Genomic Encyclopedia of Type Strains, Phase IV (KMG-IV): sequencing the most valuable type-strain genomes for metagenomic binning, comparative biology and taxonomic classification.</title>
        <authorList>
            <person name="Goeker M."/>
        </authorList>
    </citation>
    <scope>NUCLEOTIDE SEQUENCE [LARGE SCALE GENOMIC DNA]</scope>
    <source>
        <strain evidence="1 2">DSM 23814</strain>
    </source>
</reference>
<dbReference type="GO" id="GO:0006355">
    <property type="term" value="P:regulation of DNA-templated transcription"/>
    <property type="evidence" value="ECO:0007669"/>
    <property type="project" value="InterPro"/>
</dbReference>
<evidence type="ECO:0000313" key="1">
    <source>
        <dbReference type="EMBL" id="RZT92263.1"/>
    </source>
</evidence>
<dbReference type="Pfam" id="PF05534">
    <property type="entry name" value="HicB"/>
    <property type="match status" value="1"/>
</dbReference>
<comment type="caution">
    <text evidence="1">The sequence shown here is derived from an EMBL/GenBank/DDBJ whole genome shotgun (WGS) entry which is preliminary data.</text>
</comment>
<dbReference type="SUPFAM" id="SSF47598">
    <property type="entry name" value="Ribbon-helix-helix"/>
    <property type="match status" value="1"/>
</dbReference>
<evidence type="ECO:0000313" key="2">
    <source>
        <dbReference type="Proteomes" id="UP000293398"/>
    </source>
</evidence>
<dbReference type="EMBL" id="SHKO01000004">
    <property type="protein sequence ID" value="RZT92263.1"/>
    <property type="molecule type" value="Genomic_DNA"/>
</dbReference>
<dbReference type="InterPro" id="IPR010985">
    <property type="entry name" value="Ribbon_hlx_hlx"/>
</dbReference>
<dbReference type="InterPro" id="IPR035069">
    <property type="entry name" value="TTHA1013/TTHA0281-like"/>
</dbReference>
<accession>A0A4Q7VAA2</accession>
<dbReference type="SUPFAM" id="SSF143100">
    <property type="entry name" value="TTHA1013/TTHA0281-like"/>
    <property type="match status" value="1"/>
</dbReference>
<name>A0A4Q7VAA2_9BURK</name>
<organism evidence="1 2">
    <name type="scientific">Advenella incenata</name>
    <dbReference type="NCBI Taxonomy" id="267800"/>
    <lineage>
        <taxon>Bacteria</taxon>
        <taxon>Pseudomonadati</taxon>
        <taxon>Pseudomonadota</taxon>
        <taxon>Betaproteobacteria</taxon>
        <taxon>Burkholderiales</taxon>
        <taxon>Alcaligenaceae</taxon>
    </lineage>
</organism>
<keyword evidence="2" id="KW-1185">Reference proteome</keyword>
<dbReference type="OrthoDB" id="5297106at2"/>
<dbReference type="RefSeq" id="WP_130305020.1">
    <property type="nucleotide sequence ID" value="NZ_SHKO01000004.1"/>
</dbReference>
<gene>
    <name evidence="1" type="ORF">EV681_4175</name>
</gene>